<reference evidence="2" key="2">
    <citation type="submission" date="2016-06" db="EMBL/GenBank/DDBJ databases">
        <title>The genome of a short-lived fish provides insights into sex chromosome evolution and the genetic control of aging.</title>
        <authorList>
            <person name="Reichwald K."/>
            <person name="Felder M."/>
            <person name="Petzold A."/>
            <person name="Koch P."/>
            <person name="Groth M."/>
            <person name="Platzer M."/>
        </authorList>
    </citation>
    <scope>NUCLEOTIDE SEQUENCE</scope>
    <source>
        <tissue evidence="2">Brain</tissue>
    </source>
</reference>
<feature type="non-terminal residue" evidence="2">
    <location>
        <position position="89"/>
    </location>
</feature>
<dbReference type="AlphaFoldDB" id="A0A1A8R1C9"/>
<name>A0A1A8R1C9_9TELE</name>
<feature type="compositionally biased region" description="Basic and acidic residues" evidence="1">
    <location>
        <begin position="40"/>
        <end position="59"/>
    </location>
</feature>
<feature type="region of interest" description="Disordered" evidence="1">
    <location>
        <begin position="34"/>
        <end position="89"/>
    </location>
</feature>
<protein>
    <submittedName>
        <fullName evidence="2">Cardiomyopathy associated 5</fullName>
    </submittedName>
</protein>
<proteinExistence type="predicted"/>
<organism evidence="2">
    <name type="scientific">Nothobranchius rachovii</name>
    <name type="common">bluefin notho</name>
    <dbReference type="NCBI Taxonomy" id="451742"/>
    <lineage>
        <taxon>Eukaryota</taxon>
        <taxon>Metazoa</taxon>
        <taxon>Chordata</taxon>
        <taxon>Craniata</taxon>
        <taxon>Vertebrata</taxon>
        <taxon>Euteleostomi</taxon>
        <taxon>Actinopterygii</taxon>
        <taxon>Neopterygii</taxon>
        <taxon>Teleostei</taxon>
        <taxon>Neoteleostei</taxon>
        <taxon>Acanthomorphata</taxon>
        <taxon>Ovalentaria</taxon>
        <taxon>Atherinomorphae</taxon>
        <taxon>Cyprinodontiformes</taxon>
        <taxon>Nothobranchiidae</taxon>
        <taxon>Nothobranchius</taxon>
    </lineage>
</organism>
<accession>A0A1A8R1C9</accession>
<gene>
    <name evidence="2" type="primary">CMYA5</name>
</gene>
<reference evidence="2" key="1">
    <citation type="submission" date="2016-05" db="EMBL/GenBank/DDBJ databases">
        <authorList>
            <person name="Lavstsen T."/>
            <person name="Jespersen J.S."/>
        </authorList>
    </citation>
    <scope>NUCLEOTIDE SEQUENCE</scope>
    <source>
        <tissue evidence="2">Brain</tissue>
    </source>
</reference>
<feature type="non-terminal residue" evidence="2">
    <location>
        <position position="1"/>
    </location>
</feature>
<sequence length="89" mass="10171">EILNIRVPSKLPTVDEEETTELQDNLFYLDQTPKIRSRNHHEMAEQWDLEHPGGEEAHTDASGQEASQPPPDKEFGHTPSQRDSTCDFD</sequence>
<evidence type="ECO:0000313" key="2">
    <source>
        <dbReference type="EMBL" id="SBR99875.1"/>
    </source>
</evidence>
<dbReference type="EMBL" id="HAEH01014369">
    <property type="protein sequence ID" value="SBR99875.1"/>
    <property type="molecule type" value="Transcribed_RNA"/>
</dbReference>
<evidence type="ECO:0000256" key="1">
    <source>
        <dbReference type="SAM" id="MobiDB-lite"/>
    </source>
</evidence>